<dbReference type="InterPro" id="IPR035198">
    <property type="entry name" value="SU10_MCP"/>
</dbReference>
<dbReference type="Pfam" id="PF17236">
    <property type="entry name" value="SU10_MCP"/>
    <property type="match status" value="1"/>
</dbReference>
<dbReference type="InterPro" id="IPR049718">
    <property type="entry name" value="AKO59007-like"/>
</dbReference>
<proteinExistence type="predicted"/>
<accession>A0A7V3N581</accession>
<dbReference type="AlphaFoldDB" id="A0A7V3N581"/>
<dbReference type="NCBIfam" id="NF033394">
    <property type="entry name" value="capsid_maj_Podo"/>
    <property type="match status" value="1"/>
</dbReference>
<dbReference type="EMBL" id="DTGG01000092">
    <property type="protein sequence ID" value="HFZ09073.1"/>
    <property type="molecule type" value="Genomic_DNA"/>
</dbReference>
<gene>
    <name evidence="1" type="ORF">ENV41_02955</name>
</gene>
<dbReference type="SUPFAM" id="SSF56563">
    <property type="entry name" value="Major capsid protein gp5"/>
    <property type="match status" value="1"/>
</dbReference>
<organism evidence="1">
    <name type="scientific">candidate division CPR3 bacterium</name>
    <dbReference type="NCBI Taxonomy" id="2268181"/>
    <lineage>
        <taxon>Bacteria</taxon>
        <taxon>Bacteria division CPR3</taxon>
    </lineage>
</organism>
<name>A0A7V3N581_UNCC3</name>
<evidence type="ECO:0000313" key="1">
    <source>
        <dbReference type="EMBL" id="HFZ09073.1"/>
    </source>
</evidence>
<reference evidence="1" key="1">
    <citation type="journal article" date="2020" name="mSystems">
        <title>Genome- and Community-Level Interaction Insights into Carbon Utilization and Element Cycling Functions of Hydrothermarchaeota in Hydrothermal Sediment.</title>
        <authorList>
            <person name="Zhou Z."/>
            <person name="Liu Y."/>
            <person name="Xu W."/>
            <person name="Pan J."/>
            <person name="Luo Z.H."/>
            <person name="Li M."/>
        </authorList>
    </citation>
    <scope>NUCLEOTIDE SEQUENCE [LARGE SCALE GENOMIC DNA]</scope>
    <source>
        <strain evidence="1">SpSt-757</strain>
    </source>
</reference>
<sequence length="400" mass="43093">MAVTISDISSILQKVIAPRIEEQLPTDTIWYDMLSRNAGVTPMANNTFYVTLRTARHGGIAAPTEGAKLPSGKPGWSQATVPAKYVFGTFDISDQAIESAKGDPGALANILVENSAALRTDFARDLNRMFFFDGNGILAKTAASGSSSTTVTLNNWNNLAYNAANTAIMPTKWLAPGMSIRIGSVSATIASVDSESQITLTAAKSWNAGDAITKADGDGNATDEPMGVRGIVDDGTVIATLQGISRSSYPWWKAYVDSASAALAESDLVNAYLKAKEYGNPRFIFMNYLLFKKYGTLLTSYKKTVDTKEVLTGGWYGVDFSAGAGKVAVVLDYDCPDQEVYIIDPDSLTIAQLTPLSWLDRGDGILRRVDYATWQGVLRWYGNLAAKIVKANVKLTNKTV</sequence>
<comment type="caution">
    <text evidence="1">The sequence shown here is derived from an EMBL/GenBank/DDBJ whole genome shotgun (WGS) entry which is preliminary data.</text>
</comment>
<protein>
    <submittedName>
        <fullName evidence="1">Phage major capsid protein</fullName>
    </submittedName>
</protein>